<keyword evidence="1" id="KW-1133">Transmembrane helix</keyword>
<feature type="non-terminal residue" evidence="2">
    <location>
        <position position="52"/>
    </location>
</feature>
<feature type="non-terminal residue" evidence="2">
    <location>
        <position position="1"/>
    </location>
</feature>
<sequence length="52" mass="6022">ITRAQRQISIQTGCRPNNHPISFVTLYVLFVHVLALPRFYNHFNIRVSAGVR</sequence>
<evidence type="ECO:0000313" key="2">
    <source>
        <dbReference type="EMBL" id="SBP71560.1"/>
    </source>
</evidence>
<keyword evidence="1" id="KW-0472">Membrane</keyword>
<reference evidence="2" key="1">
    <citation type="submission" date="2016-05" db="EMBL/GenBank/DDBJ databases">
        <authorList>
            <person name="Lavstsen T."/>
            <person name="Jespersen J.S."/>
        </authorList>
    </citation>
    <scope>NUCLEOTIDE SEQUENCE</scope>
    <source>
        <tissue evidence="2">Brain</tissue>
    </source>
</reference>
<reference evidence="2" key="2">
    <citation type="submission" date="2016-06" db="EMBL/GenBank/DDBJ databases">
        <title>The genome of a short-lived fish provides insights into sex chromosome evolution and the genetic control of aging.</title>
        <authorList>
            <person name="Reichwald K."/>
            <person name="Felder M."/>
            <person name="Petzold A."/>
            <person name="Koch P."/>
            <person name="Groth M."/>
            <person name="Platzer M."/>
        </authorList>
    </citation>
    <scope>NUCLEOTIDE SEQUENCE</scope>
    <source>
        <tissue evidence="2">Brain</tissue>
    </source>
</reference>
<evidence type="ECO:0000256" key="1">
    <source>
        <dbReference type="SAM" id="Phobius"/>
    </source>
</evidence>
<name>A0A1A8BYI4_NOTKA</name>
<dbReference type="AlphaFoldDB" id="A0A1A8BYI4"/>
<accession>A0A1A8BYI4</accession>
<feature type="transmembrane region" description="Helical" evidence="1">
    <location>
        <begin position="21"/>
        <end position="40"/>
    </location>
</feature>
<keyword evidence="1" id="KW-0812">Transmembrane</keyword>
<gene>
    <name evidence="2" type="primary">Nfu_g_1_016582</name>
</gene>
<organism evidence="2">
    <name type="scientific">Nothobranchius kadleci</name>
    <name type="common">African annual killifish</name>
    <dbReference type="NCBI Taxonomy" id="1051664"/>
    <lineage>
        <taxon>Eukaryota</taxon>
        <taxon>Metazoa</taxon>
        <taxon>Chordata</taxon>
        <taxon>Craniata</taxon>
        <taxon>Vertebrata</taxon>
        <taxon>Euteleostomi</taxon>
        <taxon>Actinopterygii</taxon>
        <taxon>Neopterygii</taxon>
        <taxon>Teleostei</taxon>
        <taxon>Neoteleostei</taxon>
        <taxon>Acanthomorphata</taxon>
        <taxon>Ovalentaria</taxon>
        <taxon>Atherinomorphae</taxon>
        <taxon>Cyprinodontiformes</taxon>
        <taxon>Nothobranchiidae</taxon>
        <taxon>Nothobranchius</taxon>
    </lineage>
</organism>
<protein>
    <submittedName>
        <fullName evidence="2">Uncharacterized protein</fullName>
    </submittedName>
</protein>
<dbReference type="EMBL" id="HADZ01007619">
    <property type="protein sequence ID" value="SBP71560.1"/>
    <property type="molecule type" value="Transcribed_RNA"/>
</dbReference>
<proteinExistence type="predicted"/>